<feature type="region of interest" description="Disordered" evidence="1">
    <location>
        <begin position="360"/>
        <end position="379"/>
    </location>
</feature>
<dbReference type="Pfam" id="PF13403">
    <property type="entry name" value="Hint_2"/>
    <property type="match status" value="1"/>
</dbReference>
<feature type="domain" description="Hedgehog/Intein (Hint)" evidence="2">
    <location>
        <begin position="165"/>
        <end position="309"/>
    </location>
</feature>
<organism evidence="3 4">
    <name type="scientific">Paracoccus marinaquae</name>
    <dbReference type="NCBI Taxonomy" id="2841926"/>
    <lineage>
        <taxon>Bacteria</taxon>
        <taxon>Pseudomonadati</taxon>
        <taxon>Pseudomonadota</taxon>
        <taxon>Alphaproteobacteria</taxon>
        <taxon>Rhodobacterales</taxon>
        <taxon>Paracoccaceae</taxon>
        <taxon>Paracoccus</taxon>
    </lineage>
</organism>
<reference evidence="3" key="1">
    <citation type="submission" date="2021-06" db="EMBL/GenBank/DDBJ databases">
        <title>Paracoccus bacterium XHP0099 sp. nov., isolated from the surface waters of the Yellow Sea.</title>
        <authorList>
            <person name="Xue H."/>
            <person name="Zhang D."/>
        </authorList>
    </citation>
    <scope>NUCLEOTIDE SEQUENCE</scope>
    <source>
        <strain evidence="3">XHP0099</strain>
    </source>
</reference>
<protein>
    <submittedName>
        <fullName evidence="3">Hint domain-containing protein</fullName>
    </submittedName>
</protein>
<sequence>MAFISELNFFGGSGAAGGEHVEIVLGPGEDPADFVVSAYTDTGALHTGAGGPTNPSGQVNLASLTGVPDPDHPTYTVYVIPLGFRIAASSPTEASGVALTNVDTDTVIAFYSGTRTGPVTATEGAASGATSEDIVGVGAGGGQSYQWDINDNLTIGPPTPGEAAVCLTGGCLVRTASGVKAAEELSPGDLVWTLDHSYQPIRWIGRRKLRQDELAADPRQCPILLQPSSFGPGRPERPLMLSPQHRVLVRARAAQRMYGDDEVLIAAKKLTAFLGIQPAEVAEVTYVHLLFDRHEVIETDGLLVESLLLAPVSKDLLSRAALVDEVGILPDPDRFPGAQVPCRPVADGKKGKQLLQRLQRNAKPLQPDADGDHALRRAD</sequence>
<evidence type="ECO:0000313" key="4">
    <source>
        <dbReference type="Proteomes" id="UP001166191"/>
    </source>
</evidence>
<name>A0ABS6AI73_9RHOB</name>
<dbReference type="Proteomes" id="UP001166191">
    <property type="component" value="Unassembled WGS sequence"/>
</dbReference>
<evidence type="ECO:0000313" key="3">
    <source>
        <dbReference type="EMBL" id="MBU3030302.1"/>
    </source>
</evidence>
<proteinExistence type="predicted"/>
<accession>A0ABS6AI73</accession>
<dbReference type="InterPro" id="IPR028992">
    <property type="entry name" value="Hedgehog/Intein_dom"/>
</dbReference>
<feature type="compositionally biased region" description="Basic and acidic residues" evidence="1">
    <location>
        <begin position="370"/>
        <end position="379"/>
    </location>
</feature>
<evidence type="ECO:0000259" key="2">
    <source>
        <dbReference type="Pfam" id="PF13403"/>
    </source>
</evidence>
<keyword evidence="4" id="KW-1185">Reference proteome</keyword>
<comment type="caution">
    <text evidence="3">The sequence shown here is derived from an EMBL/GenBank/DDBJ whole genome shotgun (WGS) entry which is preliminary data.</text>
</comment>
<dbReference type="EMBL" id="JAHKNG010000013">
    <property type="protein sequence ID" value="MBU3030302.1"/>
    <property type="molecule type" value="Genomic_DNA"/>
</dbReference>
<dbReference type="RefSeq" id="WP_216032984.1">
    <property type="nucleotide sequence ID" value="NZ_JAHKNG010000013.1"/>
</dbReference>
<evidence type="ECO:0000256" key="1">
    <source>
        <dbReference type="SAM" id="MobiDB-lite"/>
    </source>
</evidence>
<gene>
    <name evidence="3" type="ORF">KNW02_09240</name>
</gene>